<comment type="caution">
    <text evidence="2">The sequence shown here is derived from an EMBL/GenBank/DDBJ whole genome shotgun (WGS) entry which is preliminary data.</text>
</comment>
<evidence type="ECO:0000256" key="1">
    <source>
        <dbReference type="SAM" id="Phobius"/>
    </source>
</evidence>
<dbReference type="Pfam" id="PF14808">
    <property type="entry name" value="TMEM164"/>
    <property type="match status" value="1"/>
</dbReference>
<feature type="transmembrane region" description="Helical" evidence="1">
    <location>
        <begin position="126"/>
        <end position="146"/>
    </location>
</feature>
<dbReference type="Proteomes" id="UP000557717">
    <property type="component" value="Unassembled WGS sequence"/>
</dbReference>
<name>A0A840UXX8_9BACT</name>
<sequence length="236" mass="25971">MPEVTDERFIPFSLQHGLIALGGFIAIAICVVAGRRRGTPERVARALLTFITLGSYAVSQWAWSQVPSEVSLDNLVPFHLCDIASFIAGFALITRRRTLILLTYFWGLAGTLQGIATPALDFAPPHPVAIAFFLQHFSVIAAAVYFPAAEGWRLAEPWWHEPLKAFAWLNVYVVFAVLANGLLGTNFGFLAAKPTTPSLLDHLGPHPYYIIWLEIIALVLFALLSLPVRKGHRGSP</sequence>
<keyword evidence="3" id="KW-1185">Reference proteome</keyword>
<dbReference type="NCBIfam" id="TIGR02206">
    <property type="entry name" value="intg_mem_TP0381"/>
    <property type="match status" value="1"/>
</dbReference>
<feature type="transmembrane region" description="Helical" evidence="1">
    <location>
        <begin position="12"/>
        <end position="34"/>
    </location>
</feature>
<dbReference type="EMBL" id="JACHFD010000003">
    <property type="protein sequence ID" value="MBB5350585.1"/>
    <property type="molecule type" value="Genomic_DNA"/>
</dbReference>
<keyword evidence="1" id="KW-1133">Transmembrane helix</keyword>
<keyword evidence="1" id="KW-0812">Transmembrane</keyword>
<evidence type="ECO:0000313" key="3">
    <source>
        <dbReference type="Proteomes" id="UP000557717"/>
    </source>
</evidence>
<feature type="transmembrane region" description="Helical" evidence="1">
    <location>
        <begin position="46"/>
        <end position="63"/>
    </location>
</feature>
<protein>
    <submittedName>
        <fullName evidence="2">Putative integral membrane protein (TIGR02206 family)</fullName>
    </submittedName>
</protein>
<gene>
    <name evidence="2" type="ORF">HNR46_000813</name>
</gene>
<keyword evidence="1" id="KW-0472">Membrane</keyword>
<reference evidence="2 3" key="1">
    <citation type="submission" date="2020-08" db="EMBL/GenBank/DDBJ databases">
        <title>Genomic Encyclopedia of Type Strains, Phase IV (KMG-IV): sequencing the most valuable type-strain genomes for metagenomic binning, comparative biology and taxonomic classification.</title>
        <authorList>
            <person name="Goeker M."/>
        </authorList>
    </citation>
    <scope>NUCLEOTIDE SEQUENCE [LARGE SCALE GENOMIC DNA]</scope>
    <source>
        <strain evidence="2 3">YC6886</strain>
    </source>
</reference>
<feature type="transmembrane region" description="Helical" evidence="1">
    <location>
        <begin position="167"/>
        <end position="189"/>
    </location>
</feature>
<dbReference type="InterPro" id="IPR011737">
    <property type="entry name" value="CHP02206_TP0381"/>
</dbReference>
<feature type="transmembrane region" description="Helical" evidence="1">
    <location>
        <begin position="209"/>
        <end position="228"/>
    </location>
</feature>
<proteinExistence type="predicted"/>
<organism evidence="2 3">
    <name type="scientific">Haloferula luteola</name>
    <dbReference type="NCBI Taxonomy" id="595692"/>
    <lineage>
        <taxon>Bacteria</taxon>
        <taxon>Pseudomonadati</taxon>
        <taxon>Verrucomicrobiota</taxon>
        <taxon>Verrucomicrobiia</taxon>
        <taxon>Verrucomicrobiales</taxon>
        <taxon>Verrucomicrobiaceae</taxon>
        <taxon>Haloferula</taxon>
    </lineage>
</organism>
<evidence type="ECO:0000313" key="2">
    <source>
        <dbReference type="EMBL" id="MBB5350585.1"/>
    </source>
</evidence>
<dbReference type="AlphaFoldDB" id="A0A840UXX8"/>
<feature type="transmembrane region" description="Helical" evidence="1">
    <location>
        <begin position="100"/>
        <end position="120"/>
    </location>
</feature>
<feature type="transmembrane region" description="Helical" evidence="1">
    <location>
        <begin position="75"/>
        <end position="93"/>
    </location>
</feature>
<accession>A0A840UXX8</accession>